<organism evidence="1 2">
    <name type="scientific">Funneliformis geosporum</name>
    <dbReference type="NCBI Taxonomy" id="1117311"/>
    <lineage>
        <taxon>Eukaryota</taxon>
        <taxon>Fungi</taxon>
        <taxon>Fungi incertae sedis</taxon>
        <taxon>Mucoromycota</taxon>
        <taxon>Glomeromycotina</taxon>
        <taxon>Glomeromycetes</taxon>
        <taxon>Glomerales</taxon>
        <taxon>Glomeraceae</taxon>
        <taxon>Funneliformis</taxon>
    </lineage>
</organism>
<reference evidence="1" key="1">
    <citation type="submission" date="2022-08" db="EMBL/GenBank/DDBJ databases">
        <authorList>
            <person name="Kallberg Y."/>
            <person name="Tangrot J."/>
            <person name="Rosling A."/>
        </authorList>
    </citation>
    <scope>NUCLEOTIDE SEQUENCE</scope>
    <source>
        <strain evidence="1">Wild A</strain>
    </source>
</reference>
<dbReference type="AlphaFoldDB" id="A0A9W4T9N6"/>
<gene>
    <name evidence="1" type="ORF">FWILDA_LOCUS18375</name>
</gene>
<evidence type="ECO:0000313" key="1">
    <source>
        <dbReference type="EMBL" id="CAI2198039.1"/>
    </source>
</evidence>
<keyword evidence="2" id="KW-1185">Reference proteome</keyword>
<sequence length="60" mass="7152">LPGKTKFYHFQFSKLELWKVYFSKEAGGKEILFVLLFNNDFNFEQLPSILITQPLTLKRQ</sequence>
<proteinExistence type="predicted"/>
<name>A0A9W4T9N6_9GLOM</name>
<comment type="caution">
    <text evidence="1">The sequence shown here is derived from an EMBL/GenBank/DDBJ whole genome shotgun (WGS) entry which is preliminary data.</text>
</comment>
<dbReference type="EMBL" id="CAMKVN010017660">
    <property type="protein sequence ID" value="CAI2198039.1"/>
    <property type="molecule type" value="Genomic_DNA"/>
</dbReference>
<dbReference type="Proteomes" id="UP001153678">
    <property type="component" value="Unassembled WGS sequence"/>
</dbReference>
<feature type="non-terminal residue" evidence="1">
    <location>
        <position position="60"/>
    </location>
</feature>
<protein>
    <submittedName>
        <fullName evidence="1">1522_t:CDS:1</fullName>
    </submittedName>
</protein>
<feature type="non-terminal residue" evidence="1">
    <location>
        <position position="1"/>
    </location>
</feature>
<evidence type="ECO:0000313" key="2">
    <source>
        <dbReference type="Proteomes" id="UP001153678"/>
    </source>
</evidence>
<accession>A0A9W4T9N6</accession>